<reference evidence="1" key="1">
    <citation type="submission" date="2019-12" db="EMBL/GenBank/DDBJ databases">
        <title>An insight into the sialome of adult female Ixodes ricinus ticks feeding for 6 days.</title>
        <authorList>
            <person name="Perner J."/>
            <person name="Ribeiro J.M.C."/>
        </authorList>
    </citation>
    <scope>NUCLEOTIDE SEQUENCE</scope>
    <source>
        <strain evidence="1">Semi-engorged</strain>
        <tissue evidence="1">Salivary glands</tissue>
    </source>
</reference>
<name>A0A6B0U1M4_IXORI</name>
<accession>A0A6B0U1M4</accession>
<dbReference type="EMBL" id="GIFC01004299">
    <property type="protein sequence ID" value="MXU86382.1"/>
    <property type="molecule type" value="Transcribed_RNA"/>
</dbReference>
<evidence type="ECO:0000313" key="1">
    <source>
        <dbReference type="EMBL" id="MXU86382.1"/>
    </source>
</evidence>
<protein>
    <submittedName>
        <fullName evidence="1">Putative secreted protein</fullName>
    </submittedName>
</protein>
<sequence>MLEDGILRRFVVVVAVGVIKTMDAGCNRRRTAGVCALGTSGVTDLAYGAVTRRIFAEQQKCTTFSSKVSFFFFFTYYLAFATLNGCVHMCA</sequence>
<organism evidence="1">
    <name type="scientific">Ixodes ricinus</name>
    <name type="common">Common tick</name>
    <name type="synonym">Acarus ricinus</name>
    <dbReference type="NCBI Taxonomy" id="34613"/>
    <lineage>
        <taxon>Eukaryota</taxon>
        <taxon>Metazoa</taxon>
        <taxon>Ecdysozoa</taxon>
        <taxon>Arthropoda</taxon>
        <taxon>Chelicerata</taxon>
        <taxon>Arachnida</taxon>
        <taxon>Acari</taxon>
        <taxon>Parasitiformes</taxon>
        <taxon>Ixodida</taxon>
        <taxon>Ixodoidea</taxon>
        <taxon>Ixodidae</taxon>
        <taxon>Ixodinae</taxon>
        <taxon>Ixodes</taxon>
    </lineage>
</organism>
<proteinExistence type="predicted"/>
<dbReference type="AlphaFoldDB" id="A0A6B0U1M4"/>